<dbReference type="PROSITE" id="PS00599">
    <property type="entry name" value="AA_TRANSFER_CLASS_2"/>
    <property type="match status" value="1"/>
</dbReference>
<keyword evidence="4 7" id="KW-0808">Transferase</keyword>
<evidence type="ECO:0000256" key="5">
    <source>
        <dbReference type="ARBA" id="ARBA00022898"/>
    </source>
</evidence>
<comment type="catalytic activity">
    <reaction evidence="7">
        <text>glycine + acetyl-CoA = (2S)-2-amino-3-oxobutanoate + CoA</text>
        <dbReference type="Rhea" id="RHEA:20736"/>
        <dbReference type="ChEBI" id="CHEBI:57287"/>
        <dbReference type="ChEBI" id="CHEBI:57288"/>
        <dbReference type="ChEBI" id="CHEBI:57305"/>
        <dbReference type="ChEBI" id="CHEBI:78948"/>
        <dbReference type="EC" id="2.3.1.29"/>
    </reaction>
</comment>
<name>A0A0F7LN38_9GAMM</name>
<dbReference type="GO" id="GO:0008890">
    <property type="term" value="F:glycine C-acetyltransferase activity"/>
    <property type="evidence" value="ECO:0007669"/>
    <property type="project" value="UniProtKB-UniRule"/>
</dbReference>
<evidence type="ECO:0000256" key="1">
    <source>
        <dbReference type="ARBA" id="ARBA00004746"/>
    </source>
</evidence>
<evidence type="ECO:0000256" key="2">
    <source>
        <dbReference type="ARBA" id="ARBA00005029"/>
    </source>
</evidence>
<feature type="binding site" evidence="7">
    <location>
        <begin position="274"/>
        <end position="275"/>
    </location>
    <ligand>
        <name>pyridoxal 5'-phosphate</name>
        <dbReference type="ChEBI" id="CHEBI:597326"/>
        <note>ligand shared between dimeric partners</note>
    </ligand>
</feature>
<sequence>MSASFYQQINEQLEQAHSEGLFKNERIITSAQNADIAVADGSHVINFCANNYLGLANHPDLIVAAKTGMDSHGFGMASVRFICGTQDTHKALEKKLAEFLGMEDVILYSSCFDANGGLFETLFGPEDAIISDALNHASIIDGVRLCKAKRYRYANNDMQELRAQLEQAKADNARHIVIATDGVFSMDGVIADLKSICDLADEFGAMVMVDDSHAVGFVGAHGRGTHEYCDVMDRIDIITGTLGKALGGASGGYTAARKEVVEWLRQRSRPYLFSNSLAPAIVAASIKVLDMLKEGDALRDRLWKNANLFREKMTAAGFTLAGADHAIIPVMLGDAKLAQEFAAELLKEGIYVTGFFYPVVPKNQARIRTQMSAAHTEEQIERVVEAFTRIGKQLKVIA</sequence>
<keyword evidence="11" id="KW-1185">Reference proteome</keyword>
<dbReference type="CDD" id="cd06454">
    <property type="entry name" value="KBL_like"/>
    <property type="match status" value="1"/>
</dbReference>
<reference evidence="10 11" key="1">
    <citation type="journal article" date="2015" name="J. Biotechnol.">
        <title>Complete genome sequence of Photorhabdus temperata subsp. thracensis 39-8(T), an entomopathogenic bacterium for the improved commercial bioinsecticide.</title>
        <authorList>
            <person name="Kwak Y."/>
            <person name="Shin J.H."/>
        </authorList>
    </citation>
    <scope>NUCLEOTIDE SEQUENCE [LARGE SCALE GENOMIC DNA]</scope>
    <source>
        <strain evidence="10 11">DSM 15199</strain>
    </source>
</reference>
<dbReference type="NCBIfam" id="NF005394">
    <property type="entry name" value="PRK06939.1"/>
    <property type="match status" value="1"/>
</dbReference>
<evidence type="ECO:0000256" key="3">
    <source>
        <dbReference type="ARBA" id="ARBA00010008"/>
    </source>
</evidence>
<dbReference type="PANTHER" id="PTHR13693:SF102">
    <property type="entry name" value="2-AMINO-3-KETOBUTYRATE COENZYME A LIGASE, MITOCHONDRIAL"/>
    <property type="match status" value="1"/>
</dbReference>
<dbReference type="PATRIC" id="fig|230089.6.peg.1706"/>
<organism evidence="10 11">
    <name type="scientific">Photorhabdus thracensis</name>
    <dbReference type="NCBI Taxonomy" id="230089"/>
    <lineage>
        <taxon>Bacteria</taxon>
        <taxon>Pseudomonadati</taxon>
        <taxon>Pseudomonadota</taxon>
        <taxon>Gammaproteobacteria</taxon>
        <taxon>Enterobacterales</taxon>
        <taxon>Morganellaceae</taxon>
        <taxon>Photorhabdus</taxon>
    </lineage>
</organism>
<dbReference type="InterPro" id="IPR011282">
    <property type="entry name" value="2am3keto_CoA_ligase"/>
</dbReference>
<dbReference type="EMBL" id="CP011104">
    <property type="protein sequence ID" value="AKH63246.1"/>
    <property type="molecule type" value="Genomic_DNA"/>
</dbReference>
<accession>A0A0F7LN38</accession>
<evidence type="ECO:0000256" key="4">
    <source>
        <dbReference type="ARBA" id="ARBA00022679"/>
    </source>
</evidence>
<dbReference type="Pfam" id="PF00155">
    <property type="entry name" value="Aminotran_1_2"/>
    <property type="match status" value="1"/>
</dbReference>
<dbReference type="NCBIfam" id="TIGR01822">
    <property type="entry name" value="2am3keto_CoA"/>
    <property type="match status" value="1"/>
</dbReference>
<evidence type="ECO:0000256" key="8">
    <source>
        <dbReference type="SAM" id="Coils"/>
    </source>
</evidence>
<keyword evidence="10" id="KW-0436">Ligase</keyword>
<dbReference type="UniPathway" id="UPA00046">
    <property type="reaction ID" value="UER00506"/>
</dbReference>
<dbReference type="RefSeq" id="WP_046974532.1">
    <property type="nucleotide sequence ID" value="NZ_CAWQPG010000298.1"/>
</dbReference>
<dbReference type="GO" id="GO:0019518">
    <property type="term" value="P:L-threonine catabolic process to glycine"/>
    <property type="evidence" value="ECO:0007669"/>
    <property type="project" value="UniProtKB-UniRule"/>
</dbReference>
<evidence type="ECO:0000313" key="11">
    <source>
        <dbReference type="Proteomes" id="UP000034866"/>
    </source>
</evidence>
<proteinExistence type="inferred from homology"/>
<keyword evidence="5 7" id="KW-0663">Pyridoxal phosphate</keyword>
<comment type="subunit">
    <text evidence="7">Homodimer.</text>
</comment>
<dbReference type="InterPro" id="IPR015424">
    <property type="entry name" value="PyrdxlP-dep_Trfase"/>
</dbReference>
<dbReference type="STRING" id="230089.VY86_07745"/>
<evidence type="ECO:0000256" key="6">
    <source>
        <dbReference type="ARBA" id="ARBA00023315"/>
    </source>
</evidence>
<dbReference type="Gene3D" id="3.40.640.10">
    <property type="entry name" value="Type I PLP-dependent aspartate aminotransferase-like (Major domain)"/>
    <property type="match status" value="1"/>
</dbReference>
<dbReference type="GO" id="GO:0016874">
    <property type="term" value="F:ligase activity"/>
    <property type="evidence" value="ECO:0007669"/>
    <property type="project" value="UniProtKB-KW"/>
</dbReference>
<feature type="domain" description="Aminotransferase class I/classII large" evidence="9">
    <location>
        <begin position="43"/>
        <end position="387"/>
    </location>
</feature>
<dbReference type="Proteomes" id="UP000034866">
    <property type="component" value="Chromosome"/>
</dbReference>
<dbReference type="InterPro" id="IPR050087">
    <property type="entry name" value="AON_synthase_class-II"/>
</dbReference>
<comment type="similarity">
    <text evidence="3">Belongs to the class-II pyridoxal-phosphate-dependent aminotransferase family. BioF subfamily.</text>
</comment>
<feature type="binding site" description="in other chain" evidence="7">
    <location>
        <begin position="111"/>
        <end position="112"/>
    </location>
    <ligand>
        <name>pyridoxal 5'-phosphate</name>
        <dbReference type="ChEBI" id="CHEBI:597326"/>
        <note>ligand shared between dimeric partners</note>
    </ligand>
</feature>
<feature type="binding site" evidence="7">
    <location>
        <position position="136"/>
    </location>
    <ligand>
        <name>substrate</name>
    </ligand>
</feature>
<dbReference type="KEGG" id="ptt:VY86_07745"/>
<feature type="binding site" description="in other chain" evidence="7">
    <location>
        <begin position="210"/>
        <end position="213"/>
    </location>
    <ligand>
        <name>pyridoxal 5'-phosphate</name>
        <dbReference type="ChEBI" id="CHEBI:597326"/>
        <note>ligand shared between dimeric partners</note>
    </ligand>
</feature>
<dbReference type="FunFam" id="3.40.640.10:FF:000006">
    <property type="entry name" value="5-aminolevulinate synthase, mitochondrial"/>
    <property type="match status" value="1"/>
</dbReference>
<dbReference type="HAMAP" id="MF_00985">
    <property type="entry name" value="2am3keto_CoA_ligase"/>
    <property type="match status" value="1"/>
</dbReference>
<protein>
    <recommendedName>
        <fullName evidence="7">2-amino-3-ketobutyrate coenzyme A ligase</fullName>
        <shortName evidence="7">AKB ligase</shortName>
        <ecNumber evidence="7">2.3.1.29</ecNumber>
    </recommendedName>
    <alternativeName>
        <fullName evidence="7">Glycine acetyltransferase</fullName>
    </alternativeName>
</protein>
<evidence type="ECO:0000259" key="9">
    <source>
        <dbReference type="Pfam" id="PF00155"/>
    </source>
</evidence>
<dbReference type="InterPro" id="IPR015421">
    <property type="entry name" value="PyrdxlP-dep_Trfase_major"/>
</dbReference>
<comment type="pathway">
    <text evidence="1">Cofactor biosynthesis; biotin biosynthesis.</text>
</comment>
<feature type="binding site" description="in other chain" evidence="7">
    <location>
        <position position="185"/>
    </location>
    <ligand>
        <name>pyridoxal 5'-phosphate</name>
        <dbReference type="ChEBI" id="CHEBI:597326"/>
        <note>ligand shared between dimeric partners</note>
    </ligand>
</feature>
<dbReference type="SUPFAM" id="SSF53383">
    <property type="entry name" value="PLP-dependent transferases"/>
    <property type="match status" value="1"/>
</dbReference>
<evidence type="ECO:0000256" key="7">
    <source>
        <dbReference type="HAMAP-Rule" id="MF_00985"/>
    </source>
</evidence>
<gene>
    <name evidence="7" type="primary">kbl</name>
    <name evidence="10" type="ORF">VY86_07745</name>
</gene>
<dbReference type="InterPro" id="IPR001917">
    <property type="entry name" value="Aminotrans_II_pyridoxalP_BS"/>
</dbReference>
<dbReference type="AlphaFoldDB" id="A0A0F7LN38"/>
<keyword evidence="8" id="KW-0175">Coiled coil</keyword>
<keyword evidence="6 7" id="KW-0012">Acyltransferase</keyword>
<dbReference type="FunFam" id="3.90.1150.10:FF:000004">
    <property type="entry name" value="2-amino-3-ketobutyrate coenzyme A ligase"/>
    <property type="match status" value="1"/>
</dbReference>
<dbReference type="EC" id="2.3.1.29" evidence="7"/>
<feature type="binding site" evidence="7">
    <location>
        <position position="368"/>
    </location>
    <ligand>
        <name>substrate</name>
    </ligand>
</feature>
<dbReference type="OrthoDB" id="9807157at2"/>
<dbReference type="GO" id="GO:0030170">
    <property type="term" value="F:pyridoxal phosphate binding"/>
    <property type="evidence" value="ECO:0007669"/>
    <property type="project" value="UniProtKB-UniRule"/>
</dbReference>
<dbReference type="PANTHER" id="PTHR13693">
    <property type="entry name" value="CLASS II AMINOTRANSFERASE/8-AMINO-7-OXONONANOATE SYNTHASE"/>
    <property type="match status" value="1"/>
</dbReference>
<dbReference type="InterPro" id="IPR015422">
    <property type="entry name" value="PyrdxlP-dep_Trfase_small"/>
</dbReference>
<dbReference type="GO" id="GO:0005829">
    <property type="term" value="C:cytosol"/>
    <property type="evidence" value="ECO:0007669"/>
    <property type="project" value="TreeGrafter"/>
</dbReference>
<feature type="modified residue" description="N6-(pyridoxal phosphate)lysine" evidence="7">
    <location>
        <position position="244"/>
    </location>
</feature>
<comment type="cofactor">
    <cofactor evidence="7">
        <name>pyridoxal 5'-phosphate</name>
        <dbReference type="ChEBI" id="CHEBI:597326"/>
    </cofactor>
    <text evidence="7">Binds 1 pyridoxal phosphate per subunit.</text>
</comment>
<feature type="coiled-coil region" evidence="8">
    <location>
        <begin position="148"/>
        <end position="178"/>
    </location>
</feature>
<comment type="pathway">
    <text evidence="7">Amino-acid degradation; L-threonine degradation via oxydo-reductase pathway; glycine from L-threonine: step 2/2.</text>
</comment>
<dbReference type="InterPro" id="IPR004839">
    <property type="entry name" value="Aminotransferase_I/II_large"/>
</dbReference>
<evidence type="ECO:0000313" key="10">
    <source>
        <dbReference type="EMBL" id="AKH63246.1"/>
    </source>
</evidence>
<comment type="function">
    <text evidence="7">Catalyzes the cleavage of 2-amino-3-ketobutyrate to glycine and acetyl-CoA.</text>
</comment>
<dbReference type="Gene3D" id="3.90.1150.10">
    <property type="entry name" value="Aspartate Aminotransferase, domain 1"/>
    <property type="match status" value="1"/>
</dbReference>
<comment type="pathway">
    <text evidence="2">Porphyrin-containing compound metabolism; protoporphyrin-IX biosynthesis; 5-aminolevulinate from glycine: step 1/1.</text>
</comment>
<feature type="binding site" description="in other chain" evidence="7">
    <location>
        <begin position="241"/>
        <end position="244"/>
    </location>
    <ligand>
        <name>pyridoxal 5'-phosphate</name>
        <dbReference type="ChEBI" id="CHEBI:597326"/>
        <note>ligand shared between dimeric partners</note>
    </ligand>
</feature>
<reference evidence="11" key="2">
    <citation type="submission" date="2015-03" db="EMBL/GenBank/DDBJ databases">
        <title>Genome sequence of Azospirillum thiophilum strain DSM 21654T.</title>
        <authorList>
            <person name="Kwak Y."/>
            <person name="Shin J.-H."/>
        </authorList>
    </citation>
    <scope>NUCLEOTIDE SEQUENCE [LARGE SCALE GENOMIC DNA]</scope>
    <source>
        <strain evidence="11">DSM 15199</strain>
    </source>
</reference>